<accession>A0A2Z2KL96</accession>
<keyword evidence="5 6" id="KW-0413">Isomerase</keyword>
<dbReference type="InterPro" id="IPR046357">
    <property type="entry name" value="PPIase_dom_sf"/>
</dbReference>
<dbReference type="InterPro" id="IPR023058">
    <property type="entry name" value="PPIase_PpiC_CS"/>
</dbReference>
<dbReference type="Gene3D" id="1.10.4030.10">
    <property type="entry name" value="Porin chaperone SurA, peptide-binding domain"/>
    <property type="match status" value="1"/>
</dbReference>
<dbReference type="OrthoDB" id="2677468at2"/>
<dbReference type="EMBL" id="CP021780">
    <property type="protein sequence ID" value="ASA25055.1"/>
    <property type="molecule type" value="Genomic_DNA"/>
</dbReference>
<dbReference type="InterPro" id="IPR027304">
    <property type="entry name" value="Trigger_fact/SurA_dom_sf"/>
</dbReference>
<dbReference type="PANTHER" id="PTHR47245">
    <property type="entry name" value="PEPTIDYLPROLYL ISOMERASE"/>
    <property type="match status" value="1"/>
</dbReference>
<gene>
    <name evidence="8" type="ORF">B9T62_32445</name>
</gene>
<comment type="catalytic activity">
    <reaction evidence="1">
        <text>[protein]-peptidylproline (omega=180) = [protein]-peptidylproline (omega=0)</text>
        <dbReference type="Rhea" id="RHEA:16237"/>
        <dbReference type="Rhea" id="RHEA-COMP:10747"/>
        <dbReference type="Rhea" id="RHEA-COMP:10748"/>
        <dbReference type="ChEBI" id="CHEBI:83833"/>
        <dbReference type="ChEBI" id="CHEBI:83834"/>
        <dbReference type="EC" id="5.2.1.8"/>
    </reaction>
</comment>
<protein>
    <recommendedName>
        <fullName evidence="2">peptidylprolyl isomerase</fullName>
        <ecNumber evidence="2">5.2.1.8</ecNumber>
    </recommendedName>
</protein>
<feature type="domain" description="PpiC" evidence="7">
    <location>
        <begin position="170"/>
        <end position="262"/>
    </location>
</feature>
<keyword evidence="4 6" id="KW-0697">Rotamase</keyword>
<keyword evidence="3" id="KW-0732">Signal</keyword>
<dbReference type="Gene3D" id="3.10.50.40">
    <property type="match status" value="1"/>
</dbReference>
<dbReference type="PROSITE" id="PS01096">
    <property type="entry name" value="PPIC_PPIASE_1"/>
    <property type="match status" value="1"/>
</dbReference>
<evidence type="ECO:0000256" key="6">
    <source>
        <dbReference type="PROSITE-ProRule" id="PRU00278"/>
    </source>
</evidence>
<dbReference type="InterPro" id="IPR000297">
    <property type="entry name" value="PPIase_PpiC"/>
</dbReference>
<evidence type="ECO:0000256" key="5">
    <source>
        <dbReference type="ARBA" id="ARBA00023235"/>
    </source>
</evidence>
<sequence>MTRQERVMRNAVVILAVAAVVLGGLLIWSLHAVIVLKEHEAEQEPQDVATAAGQPISEHQWVDELKKKNGEEVLLGMINHIVVGKEATLLAIHISEHDIDQELKRIISGYGSEEQYYVEMRHELGLTREEVRVETLYRMTLRAIATAGITISEAEIDQYLEQNAERLTPRKQLQLSMITVASYEEAQLVMDQLEQGEDFAELAKELSTDQESGRRGGSLGLVEEGDPFWPEELLDTAAGLEPGDIAGPLEKDEEFAVIRLEEMFTPEAPDPAEVRALVRQELALEQAAPLQQVESDLRAKYDVSIDIDNRR</sequence>
<keyword evidence="9" id="KW-1185">Reference proteome</keyword>
<dbReference type="InterPro" id="IPR050245">
    <property type="entry name" value="PrsA_foldase"/>
</dbReference>
<dbReference type="Proteomes" id="UP000249890">
    <property type="component" value="Chromosome"/>
</dbReference>
<evidence type="ECO:0000313" key="8">
    <source>
        <dbReference type="EMBL" id="ASA25055.1"/>
    </source>
</evidence>
<dbReference type="KEGG" id="pdh:B9T62_32445"/>
<dbReference type="PROSITE" id="PS50198">
    <property type="entry name" value="PPIC_PPIASE_2"/>
    <property type="match status" value="1"/>
</dbReference>
<evidence type="ECO:0000256" key="1">
    <source>
        <dbReference type="ARBA" id="ARBA00000971"/>
    </source>
</evidence>
<evidence type="ECO:0000259" key="7">
    <source>
        <dbReference type="PROSITE" id="PS50198"/>
    </source>
</evidence>
<evidence type="ECO:0000313" key="9">
    <source>
        <dbReference type="Proteomes" id="UP000249890"/>
    </source>
</evidence>
<proteinExistence type="predicted"/>
<dbReference type="SUPFAM" id="SSF109998">
    <property type="entry name" value="Triger factor/SurA peptide-binding domain-like"/>
    <property type="match status" value="1"/>
</dbReference>
<organism evidence="8 9">
    <name type="scientific">Paenibacillus donghaensis</name>
    <dbReference type="NCBI Taxonomy" id="414771"/>
    <lineage>
        <taxon>Bacteria</taxon>
        <taxon>Bacillati</taxon>
        <taxon>Bacillota</taxon>
        <taxon>Bacilli</taxon>
        <taxon>Bacillales</taxon>
        <taxon>Paenibacillaceae</taxon>
        <taxon>Paenibacillus</taxon>
    </lineage>
</organism>
<dbReference type="Pfam" id="PF00639">
    <property type="entry name" value="Rotamase"/>
    <property type="match status" value="1"/>
</dbReference>
<dbReference type="EC" id="5.2.1.8" evidence="2"/>
<evidence type="ECO:0000256" key="4">
    <source>
        <dbReference type="ARBA" id="ARBA00023110"/>
    </source>
</evidence>
<evidence type="ECO:0000256" key="2">
    <source>
        <dbReference type="ARBA" id="ARBA00013194"/>
    </source>
</evidence>
<dbReference type="AlphaFoldDB" id="A0A2Z2KL96"/>
<dbReference type="PANTHER" id="PTHR47245:SF1">
    <property type="entry name" value="FOLDASE PROTEIN PRSA"/>
    <property type="match status" value="1"/>
</dbReference>
<name>A0A2Z2KL96_9BACL</name>
<dbReference type="SUPFAM" id="SSF54534">
    <property type="entry name" value="FKBP-like"/>
    <property type="match status" value="1"/>
</dbReference>
<evidence type="ECO:0000256" key="3">
    <source>
        <dbReference type="ARBA" id="ARBA00022729"/>
    </source>
</evidence>
<reference evidence="8 9" key="1">
    <citation type="submission" date="2017-06" db="EMBL/GenBank/DDBJ databases">
        <title>Complete genome sequence of Paenibacillus donghaensis KCTC 13049T isolated from East Sea sediment, South Korea.</title>
        <authorList>
            <person name="Jung B.K."/>
            <person name="Hong S.-J."/>
            <person name="Shin J.-H."/>
        </authorList>
    </citation>
    <scope>NUCLEOTIDE SEQUENCE [LARGE SCALE GENOMIC DNA]</scope>
    <source>
        <strain evidence="8 9">KCTC 13049</strain>
    </source>
</reference>
<dbReference type="GO" id="GO:0003755">
    <property type="term" value="F:peptidyl-prolyl cis-trans isomerase activity"/>
    <property type="evidence" value="ECO:0007669"/>
    <property type="project" value="UniProtKB-KW"/>
</dbReference>